<reference evidence="6" key="1">
    <citation type="submission" date="2021-01" db="EMBL/GenBank/DDBJ databases">
        <title>Metabolic potential, ecology and presence of endohyphal bacteria is reflected in genomic diversity of Mucoromycotina.</title>
        <authorList>
            <person name="Muszewska A."/>
            <person name="Okrasinska A."/>
            <person name="Steczkiewicz K."/>
            <person name="Drgas O."/>
            <person name="Orlowska M."/>
            <person name="Perlinska-Lenart U."/>
            <person name="Aleksandrzak-Piekarczyk T."/>
            <person name="Szatraj K."/>
            <person name="Zielenkiewicz U."/>
            <person name="Pilsyk S."/>
            <person name="Malc E."/>
            <person name="Mieczkowski P."/>
            <person name="Kruszewska J.S."/>
            <person name="Biernat P."/>
            <person name="Pawlowska J."/>
        </authorList>
    </citation>
    <scope>NUCLEOTIDE SEQUENCE</scope>
    <source>
        <strain evidence="6">WA0000018081</strain>
    </source>
</reference>
<dbReference type="GO" id="GO:0000976">
    <property type="term" value="F:transcription cis-regulatory region binding"/>
    <property type="evidence" value="ECO:0007669"/>
    <property type="project" value="InterPro"/>
</dbReference>
<evidence type="ECO:0000313" key="6">
    <source>
        <dbReference type="EMBL" id="KAG2237566.1"/>
    </source>
</evidence>
<dbReference type="PROSITE" id="PS00036">
    <property type="entry name" value="BZIP_BASIC"/>
    <property type="match status" value="1"/>
</dbReference>
<keyword evidence="2" id="KW-0539">Nucleus</keyword>
<name>A0A8H7SYW0_9FUNG</name>
<feature type="coiled-coil region" evidence="3">
    <location>
        <begin position="125"/>
        <end position="166"/>
    </location>
</feature>
<dbReference type="OrthoDB" id="5571888at2759"/>
<dbReference type="InterPro" id="IPR050936">
    <property type="entry name" value="AP-1-like"/>
</dbReference>
<sequence>MNNDFSSSTFTWALDTTTPNKQQEESFSLSDADLFQFLLGEEAQQAALSDTSNDMQVDDTPQTKSVKKEPKIAPVTTSTTGRLDFRPINDFIPESQLKAMTSKERRQLRNKISARNFRNRRKEYVGTLEEQLNDSKNESSQLKLELKWAKAKIEKLETENDKLRLDLMLSGIILPTTTTTTTTANTNIQETSPYSSSLIHSSLNFSSSSSDESNLSSPPNLFTDFPDNWDFVLPQQTTQDSYIASAVVPDWNIDTVLSKETSLLHPSQNQMLLKQYPLLAPALMSIVIAHTMTMSTDELLATAKLNPSVLPAQIEYTQKPLAGVMSDKEAKAVWSLLEPLTLLNERNEKAADKVVVVGETECDDHCKQREASDCRTKICEFYESNVASYCVITWFQQRICRYVCEYIASNCPANNNTTTAPKQKRLLCRQFERARRYITTSE</sequence>
<feature type="domain" description="BZIP" evidence="5">
    <location>
        <begin position="100"/>
        <end position="163"/>
    </location>
</feature>
<evidence type="ECO:0000256" key="3">
    <source>
        <dbReference type="SAM" id="Coils"/>
    </source>
</evidence>
<comment type="subcellular location">
    <subcellularLocation>
        <location evidence="1">Nucleus</location>
    </subcellularLocation>
</comment>
<keyword evidence="7" id="KW-1185">Reference proteome</keyword>
<proteinExistence type="predicted"/>
<dbReference type="SMART" id="SM00338">
    <property type="entry name" value="BRLZ"/>
    <property type="match status" value="1"/>
</dbReference>
<dbReference type="SUPFAM" id="SSF57959">
    <property type="entry name" value="Leucine zipper domain"/>
    <property type="match status" value="1"/>
</dbReference>
<dbReference type="PANTHER" id="PTHR40621">
    <property type="entry name" value="TRANSCRIPTION FACTOR KAPC-RELATED"/>
    <property type="match status" value="1"/>
</dbReference>
<dbReference type="PANTHER" id="PTHR40621:SF10">
    <property type="entry name" value="BZIP DOMAIN-CONTAINING PROTEIN"/>
    <property type="match status" value="1"/>
</dbReference>
<accession>A0A8H7SYW0</accession>
<gene>
    <name evidence="6" type="ORF">INT48_004468</name>
</gene>
<evidence type="ECO:0000313" key="7">
    <source>
        <dbReference type="Proteomes" id="UP000613177"/>
    </source>
</evidence>
<dbReference type="InterPro" id="IPR046347">
    <property type="entry name" value="bZIP_sf"/>
</dbReference>
<feature type="region of interest" description="Disordered" evidence="4">
    <location>
        <begin position="46"/>
        <end position="65"/>
    </location>
</feature>
<evidence type="ECO:0000256" key="2">
    <source>
        <dbReference type="ARBA" id="ARBA00023242"/>
    </source>
</evidence>
<evidence type="ECO:0000259" key="5">
    <source>
        <dbReference type="PROSITE" id="PS50217"/>
    </source>
</evidence>
<dbReference type="GO" id="GO:0001228">
    <property type="term" value="F:DNA-binding transcription activator activity, RNA polymerase II-specific"/>
    <property type="evidence" value="ECO:0007669"/>
    <property type="project" value="TreeGrafter"/>
</dbReference>
<organism evidence="6 7">
    <name type="scientific">Thamnidium elegans</name>
    <dbReference type="NCBI Taxonomy" id="101142"/>
    <lineage>
        <taxon>Eukaryota</taxon>
        <taxon>Fungi</taxon>
        <taxon>Fungi incertae sedis</taxon>
        <taxon>Mucoromycota</taxon>
        <taxon>Mucoromycotina</taxon>
        <taxon>Mucoromycetes</taxon>
        <taxon>Mucorales</taxon>
        <taxon>Mucorineae</taxon>
        <taxon>Mucoraceae</taxon>
        <taxon>Thamnidium</taxon>
    </lineage>
</organism>
<protein>
    <recommendedName>
        <fullName evidence="5">BZIP domain-containing protein</fullName>
    </recommendedName>
</protein>
<dbReference type="InterPro" id="IPR004827">
    <property type="entry name" value="bZIP"/>
</dbReference>
<dbReference type="Pfam" id="PF00170">
    <property type="entry name" value="bZIP_1"/>
    <property type="match status" value="1"/>
</dbReference>
<dbReference type="CDD" id="cd14810">
    <property type="entry name" value="bZIP_u1"/>
    <property type="match status" value="1"/>
</dbReference>
<dbReference type="GO" id="GO:0090575">
    <property type="term" value="C:RNA polymerase II transcription regulator complex"/>
    <property type="evidence" value="ECO:0007669"/>
    <property type="project" value="TreeGrafter"/>
</dbReference>
<keyword evidence="3" id="KW-0175">Coiled coil</keyword>
<dbReference type="Gene3D" id="1.20.5.170">
    <property type="match status" value="1"/>
</dbReference>
<dbReference type="Proteomes" id="UP000613177">
    <property type="component" value="Unassembled WGS sequence"/>
</dbReference>
<comment type="caution">
    <text evidence="6">The sequence shown here is derived from an EMBL/GenBank/DDBJ whole genome shotgun (WGS) entry which is preliminary data.</text>
</comment>
<dbReference type="PROSITE" id="PS50217">
    <property type="entry name" value="BZIP"/>
    <property type="match status" value="1"/>
</dbReference>
<dbReference type="EMBL" id="JAEPRE010000004">
    <property type="protein sequence ID" value="KAG2237566.1"/>
    <property type="molecule type" value="Genomic_DNA"/>
</dbReference>
<feature type="compositionally biased region" description="Polar residues" evidence="4">
    <location>
        <begin position="46"/>
        <end position="64"/>
    </location>
</feature>
<dbReference type="AlphaFoldDB" id="A0A8H7SYW0"/>
<evidence type="ECO:0000256" key="4">
    <source>
        <dbReference type="SAM" id="MobiDB-lite"/>
    </source>
</evidence>
<evidence type="ECO:0000256" key="1">
    <source>
        <dbReference type="ARBA" id="ARBA00004123"/>
    </source>
</evidence>